<gene>
    <name evidence="2" type="ORF">SAMN04488136_12275</name>
</gene>
<dbReference type="EMBL" id="FNDD01000022">
    <property type="protein sequence ID" value="SDH63727.1"/>
    <property type="molecule type" value="Genomic_DNA"/>
</dbReference>
<dbReference type="Pfam" id="PF11575">
    <property type="entry name" value="FhuF_C"/>
    <property type="match status" value="1"/>
</dbReference>
<dbReference type="GO" id="GO:0051537">
    <property type="term" value="F:2 iron, 2 sulfur cluster binding"/>
    <property type="evidence" value="ECO:0007669"/>
    <property type="project" value="InterPro"/>
</dbReference>
<dbReference type="InterPro" id="IPR024726">
    <property type="entry name" value="FhuF_C"/>
</dbReference>
<dbReference type="STRING" id="861298.SAMN04488136_12275"/>
<dbReference type="AlphaFoldDB" id="A0A1G8E1H4"/>
<feature type="domain" description="Ferric siderophore reductase C-terminal" evidence="1">
    <location>
        <begin position="211"/>
        <end position="231"/>
    </location>
</feature>
<evidence type="ECO:0000313" key="2">
    <source>
        <dbReference type="EMBL" id="SDH63727.1"/>
    </source>
</evidence>
<dbReference type="InterPro" id="IPR023998">
    <property type="entry name" value="FCR-like"/>
</dbReference>
<organism evidence="2 3">
    <name type="scientific">Vibrio xiamenensis</name>
    <dbReference type="NCBI Taxonomy" id="861298"/>
    <lineage>
        <taxon>Bacteria</taxon>
        <taxon>Pseudomonadati</taxon>
        <taxon>Pseudomonadota</taxon>
        <taxon>Gammaproteobacteria</taxon>
        <taxon>Vibrionales</taxon>
        <taxon>Vibrionaceae</taxon>
        <taxon>Vibrio</taxon>
    </lineage>
</organism>
<dbReference type="Proteomes" id="UP000198854">
    <property type="component" value="Unassembled WGS sequence"/>
</dbReference>
<name>A0A1G8E1H4_9VIBR</name>
<dbReference type="OrthoDB" id="7942745at2"/>
<dbReference type="RefSeq" id="WP_093276534.1">
    <property type="nucleotide sequence ID" value="NZ_FNDD01000022.1"/>
</dbReference>
<accession>A0A1G8E1H4</accession>
<keyword evidence="3" id="KW-1185">Reference proteome</keyword>
<evidence type="ECO:0000313" key="3">
    <source>
        <dbReference type="Proteomes" id="UP000198854"/>
    </source>
</evidence>
<proteinExistence type="predicted"/>
<protein>
    <submittedName>
        <fullName evidence="2">Siderophore ferric iron reductase, AHA_1954 family</fullName>
    </submittedName>
</protein>
<dbReference type="NCBIfam" id="TIGR03950">
    <property type="entry name" value="sidero_Fe_reduc"/>
    <property type="match status" value="1"/>
</dbReference>
<sequence length="241" mass="27246">MVASSFFSQLHSKSSQLTPYLRGYQGEVALNAVIPQQDNQAVIEALFSQLEQDHPEAGNAYWLTRTWSLLCWQPVYLAFISVYQLKSVPPLASMVQYVSDNFISGYQFQRHTVTQGGVKALIECAGRELRALLDDYREQMATWTRIRPGFADHLLGDVVMSCLLNAHQSGELDEASLRAHCQWWLEACQLPLSLANTLFHAPISSEIIQIRKSCCLVYKCHGRGLCGNCPRHEDNKKRLSQ</sequence>
<evidence type="ECO:0000259" key="1">
    <source>
        <dbReference type="Pfam" id="PF11575"/>
    </source>
</evidence>
<reference evidence="2 3" key="1">
    <citation type="submission" date="2016-10" db="EMBL/GenBank/DDBJ databases">
        <authorList>
            <person name="de Groot N.N."/>
        </authorList>
    </citation>
    <scope>NUCLEOTIDE SEQUENCE [LARGE SCALE GENOMIC DNA]</scope>
    <source>
        <strain evidence="2 3">CGMCC 1.10228</strain>
    </source>
</reference>